<dbReference type="STRING" id="1513896.SAMN05660841_01521"/>
<keyword evidence="2" id="KW-1134">Transmembrane beta strand</keyword>
<dbReference type="Gene3D" id="1.20.1600.10">
    <property type="entry name" value="Outer membrane efflux proteins (OEP)"/>
    <property type="match status" value="1"/>
</dbReference>
<protein>
    <submittedName>
        <fullName evidence="4">Efflux transporter, outer membrane factor (OMF) lipoprotein, NodT family</fullName>
    </submittedName>
</protein>
<evidence type="ECO:0000256" key="2">
    <source>
        <dbReference type="RuleBase" id="RU362097"/>
    </source>
</evidence>
<keyword evidence="3" id="KW-0175">Coiled coil</keyword>
<dbReference type="SUPFAM" id="SSF56954">
    <property type="entry name" value="Outer membrane efflux proteins (OEP)"/>
    <property type="match status" value="1"/>
</dbReference>
<keyword evidence="2 4" id="KW-0449">Lipoprotein</keyword>
<dbReference type="AlphaFoldDB" id="A0A1T5CQF6"/>
<feature type="coiled-coil region" evidence="3">
    <location>
        <begin position="396"/>
        <end position="459"/>
    </location>
</feature>
<dbReference type="EMBL" id="FUZF01000004">
    <property type="protein sequence ID" value="SKB61679.1"/>
    <property type="molecule type" value="Genomic_DNA"/>
</dbReference>
<sequence>MDNKLNLKYLVFAVVSFMMTGCKVPVLTAQKPVLNLPQVYSEGEQDSTTWANIPWKQFFKDPNLQQLIDTALSNSKELKMVLQEVEIAKSDVALRRSDLYPKGGVRIETGIEKVGRYTSQGAGDASTDMEPGRHMPDPLSDFGITASAHWEVDIWGKLHQAQDAAKNRYLATVEGKNFVLSNLIAEIATSYYELVAVDNQLELVRRTIDLQSQALEVVMAQRAVGRVNELAVQKFKAELLKTQGFAYKLQQQTVEVENKINFLLGRYPQRISRNRDVLMTELPSEVKLGIPAQILHNRPDVQQAELELKAADLDVKVARAEFYPSLDISAAVGLQAFKPSYLIKAPESMLYSLAGDLFAPLINRGAIQAEFRAASARQLQVLYHYEQVVLNAYLEVANQMSSISNLQAEIEKQDKQVQILNEAIIVSKELFIGNRAEYLEVLTTQRDVLESKLDLFELKKSQFLSLINVYKAVGGGWK</sequence>
<reference evidence="5" key="1">
    <citation type="submission" date="2017-02" db="EMBL/GenBank/DDBJ databases">
        <authorList>
            <person name="Varghese N."/>
            <person name="Submissions S."/>
        </authorList>
    </citation>
    <scope>NUCLEOTIDE SEQUENCE [LARGE SCALE GENOMIC DNA]</scope>
    <source>
        <strain evidence="5">DSM 24091</strain>
    </source>
</reference>
<dbReference type="InterPro" id="IPR010131">
    <property type="entry name" value="MdtP/NodT-like"/>
</dbReference>
<dbReference type="Gene3D" id="2.20.200.10">
    <property type="entry name" value="Outer membrane efflux proteins (OEP)"/>
    <property type="match status" value="1"/>
</dbReference>
<dbReference type="GO" id="GO:0005886">
    <property type="term" value="C:plasma membrane"/>
    <property type="evidence" value="ECO:0007669"/>
    <property type="project" value="UniProtKB-SubCell"/>
</dbReference>
<dbReference type="GO" id="GO:0015562">
    <property type="term" value="F:efflux transmembrane transporter activity"/>
    <property type="evidence" value="ECO:0007669"/>
    <property type="project" value="InterPro"/>
</dbReference>
<dbReference type="PANTHER" id="PTHR30203">
    <property type="entry name" value="OUTER MEMBRANE CATION EFFLUX PROTEIN"/>
    <property type="match status" value="1"/>
</dbReference>
<keyword evidence="2" id="KW-0472">Membrane</keyword>
<name>A0A1T5CQF6_9SPHI</name>
<dbReference type="PROSITE" id="PS51257">
    <property type="entry name" value="PROKAR_LIPOPROTEIN"/>
    <property type="match status" value="1"/>
</dbReference>
<organism evidence="4 5">
    <name type="scientific">Sphingobacterium nematocida</name>
    <dbReference type="NCBI Taxonomy" id="1513896"/>
    <lineage>
        <taxon>Bacteria</taxon>
        <taxon>Pseudomonadati</taxon>
        <taxon>Bacteroidota</taxon>
        <taxon>Sphingobacteriia</taxon>
        <taxon>Sphingobacteriales</taxon>
        <taxon>Sphingobacteriaceae</taxon>
        <taxon>Sphingobacterium</taxon>
    </lineage>
</organism>
<keyword evidence="2" id="KW-0564">Palmitate</keyword>
<proteinExistence type="inferred from homology"/>
<evidence type="ECO:0000313" key="5">
    <source>
        <dbReference type="Proteomes" id="UP000190150"/>
    </source>
</evidence>
<evidence type="ECO:0000313" key="4">
    <source>
        <dbReference type="EMBL" id="SKB61679.1"/>
    </source>
</evidence>
<gene>
    <name evidence="4" type="ORF">SAMN05660841_01521</name>
</gene>
<evidence type="ECO:0000256" key="3">
    <source>
        <dbReference type="SAM" id="Coils"/>
    </source>
</evidence>
<dbReference type="Pfam" id="PF02321">
    <property type="entry name" value="OEP"/>
    <property type="match status" value="2"/>
</dbReference>
<dbReference type="PANTHER" id="PTHR30203:SF30">
    <property type="entry name" value="OUTER MEMBRANE PROTEIN-RELATED"/>
    <property type="match status" value="1"/>
</dbReference>
<comment type="subcellular location">
    <subcellularLocation>
        <location evidence="2">Cell membrane</location>
        <topology evidence="2">Lipid-anchor</topology>
    </subcellularLocation>
</comment>
<dbReference type="InterPro" id="IPR003423">
    <property type="entry name" value="OMP_efflux"/>
</dbReference>
<dbReference type="RefSeq" id="WP_079642483.1">
    <property type="nucleotide sequence ID" value="NZ_FUZF01000004.1"/>
</dbReference>
<dbReference type="NCBIfam" id="TIGR01845">
    <property type="entry name" value="outer_NodT"/>
    <property type="match status" value="1"/>
</dbReference>
<dbReference type="Proteomes" id="UP000190150">
    <property type="component" value="Unassembled WGS sequence"/>
</dbReference>
<accession>A0A1T5CQF6</accession>
<keyword evidence="2" id="KW-0812">Transmembrane</keyword>
<keyword evidence="5" id="KW-1185">Reference proteome</keyword>
<comment type="similarity">
    <text evidence="1 2">Belongs to the outer membrane factor (OMF) (TC 1.B.17) family.</text>
</comment>
<evidence type="ECO:0000256" key="1">
    <source>
        <dbReference type="ARBA" id="ARBA00007613"/>
    </source>
</evidence>